<evidence type="ECO:0000256" key="1">
    <source>
        <dbReference type="ARBA" id="ARBA00044755"/>
    </source>
</evidence>
<sequence length="119" mass="12627">MANTKEGKHTDTIIGKETVISGSIKAKGGLRIDGHIGGNITVSDTFSAGSSAQVKGDVRCRDAFIAGRIEGNVYAQGKVEMNSGAYLTGDITCKGLVIQDNVFFEGRCSMKEKEQSPKK</sequence>
<evidence type="ECO:0000313" key="2">
    <source>
        <dbReference type="EMBL" id="MBD3364903.1"/>
    </source>
</evidence>
<comment type="similarity">
    <text evidence="1">Belongs to the bactofilin family.</text>
</comment>
<protein>
    <recommendedName>
        <fullName evidence="4">Polymer-forming cytoskeletal protein</fullName>
    </recommendedName>
</protein>
<dbReference type="Proteomes" id="UP000630660">
    <property type="component" value="Unassembled WGS sequence"/>
</dbReference>
<evidence type="ECO:0000313" key="3">
    <source>
        <dbReference type="Proteomes" id="UP000630660"/>
    </source>
</evidence>
<dbReference type="PANTHER" id="PTHR35024">
    <property type="entry name" value="HYPOTHETICAL CYTOSOLIC PROTEIN"/>
    <property type="match status" value="1"/>
</dbReference>
<proteinExistence type="inferred from homology"/>
<dbReference type="Pfam" id="PF04519">
    <property type="entry name" value="Bactofilin"/>
    <property type="match status" value="1"/>
</dbReference>
<dbReference type="AlphaFoldDB" id="A0A9D5QCP5"/>
<dbReference type="PANTHER" id="PTHR35024:SF4">
    <property type="entry name" value="POLYMER-FORMING CYTOSKELETAL PROTEIN"/>
    <property type="match status" value="1"/>
</dbReference>
<reference evidence="2" key="1">
    <citation type="submission" date="2019-11" db="EMBL/GenBank/DDBJ databases">
        <title>Microbial mats filling the niche in hypersaline microbial mats.</title>
        <authorList>
            <person name="Wong H.L."/>
            <person name="Macleod F.I."/>
            <person name="White R.A. III"/>
            <person name="Burns B.P."/>
        </authorList>
    </citation>
    <scope>NUCLEOTIDE SEQUENCE</scope>
    <source>
        <strain evidence="2">Bin_327</strain>
    </source>
</reference>
<accession>A0A9D5QCP5</accession>
<evidence type="ECO:0008006" key="4">
    <source>
        <dbReference type="Google" id="ProtNLM"/>
    </source>
</evidence>
<dbReference type="InterPro" id="IPR007607">
    <property type="entry name" value="BacA/B"/>
</dbReference>
<comment type="caution">
    <text evidence="2">The sequence shown here is derived from an EMBL/GenBank/DDBJ whole genome shotgun (WGS) entry which is preliminary data.</text>
</comment>
<name>A0A9D5QCP5_UNCW3</name>
<organism evidence="2 3">
    <name type="scientific">candidate division WOR-3 bacterium</name>
    <dbReference type="NCBI Taxonomy" id="2052148"/>
    <lineage>
        <taxon>Bacteria</taxon>
        <taxon>Bacteria division WOR-3</taxon>
    </lineage>
</organism>
<gene>
    <name evidence="2" type="ORF">GF359_06780</name>
</gene>
<dbReference type="EMBL" id="WJKJ01000228">
    <property type="protein sequence ID" value="MBD3364903.1"/>
    <property type="molecule type" value="Genomic_DNA"/>
</dbReference>